<dbReference type="PANTHER" id="PTHR43135">
    <property type="entry name" value="ALPHA-D-RIBOSE 1-METHYLPHOSPHONATE 5-TRIPHOSPHATE DIPHOSPHATASE"/>
    <property type="match status" value="1"/>
</dbReference>
<dbReference type="InterPro" id="IPR051781">
    <property type="entry name" value="Metallo-dep_Hydrolase"/>
</dbReference>
<keyword evidence="4" id="KW-1185">Reference proteome</keyword>
<evidence type="ECO:0000313" key="4">
    <source>
        <dbReference type="Proteomes" id="UP001228044"/>
    </source>
</evidence>
<evidence type="ECO:0000259" key="2">
    <source>
        <dbReference type="Pfam" id="PF01979"/>
    </source>
</evidence>
<accession>A0ABT8DQQ1</accession>
<dbReference type="InterPro" id="IPR011059">
    <property type="entry name" value="Metal-dep_hydrolase_composite"/>
</dbReference>
<dbReference type="RefSeq" id="WP_290359006.1">
    <property type="nucleotide sequence ID" value="NZ_JAUHHC010000003.1"/>
</dbReference>
<sequence length="482" mass="51678">MKFLPLLLTAALSAPALAAKKIEADLLLKQAAVVDVTNGKLLLGKAVLTRGTRILAVVDEKQLGNYAAKKTVALPGRYIIPGLWDSHVHFGGGPALIEENRRLLPLYLAHGITTVRDCAGDLTETVLQWRAQINAGSLQGPTIFAAGAKLEGYKPLWKGTIEVGTPAEVSLALDGLQAAQVDFIKITENTLKPDIYLDALREAKARGLRTSTHLPGQITLAQASEAGLGSVEHLTYLLRAATPREAELTAQVAAGQISGRAAAEQSLASFDEATARSAFARMAAAGTAVVPTLSISRITAYLDQDDHSRDDYLKYLGPQLRATYDWRVRRAALDSPEQIAYRHANVERAASLLPLLQQAGVSIIAGTDAGFLNSFDYPGQALHDEIGLYVKYGLTPLQALQSAVLAGPRFLGKLDRYGDLAAGKMADIVVLDANPLQDIGATRRIRAVVAKGEWLDRATLDRMLAELQQWVAEQPPAPAVPN</sequence>
<evidence type="ECO:0000313" key="3">
    <source>
        <dbReference type="EMBL" id="MDN3920680.1"/>
    </source>
</evidence>
<protein>
    <submittedName>
        <fullName evidence="3">Amidohydrolase family protein</fullName>
    </submittedName>
</protein>
<dbReference type="InterPro" id="IPR032466">
    <property type="entry name" value="Metal_Hydrolase"/>
</dbReference>
<proteinExistence type="predicted"/>
<dbReference type="PANTHER" id="PTHR43135:SF3">
    <property type="entry name" value="ALPHA-D-RIBOSE 1-METHYLPHOSPHONATE 5-TRIPHOSPHATE DIPHOSPHATASE"/>
    <property type="match status" value="1"/>
</dbReference>
<feature type="domain" description="Amidohydrolase-related" evidence="2">
    <location>
        <begin position="78"/>
        <end position="454"/>
    </location>
</feature>
<name>A0ABT8DQQ1_9BURK</name>
<feature type="signal peptide" evidence="1">
    <location>
        <begin position="1"/>
        <end position="18"/>
    </location>
</feature>
<dbReference type="Gene3D" id="2.30.40.10">
    <property type="entry name" value="Urease, subunit C, domain 1"/>
    <property type="match status" value="1"/>
</dbReference>
<dbReference type="Proteomes" id="UP001228044">
    <property type="component" value="Unassembled WGS sequence"/>
</dbReference>
<dbReference type="Gene3D" id="3.20.20.140">
    <property type="entry name" value="Metal-dependent hydrolases"/>
    <property type="match status" value="1"/>
</dbReference>
<dbReference type="InterPro" id="IPR006680">
    <property type="entry name" value="Amidohydro-rel"/>
</dbReference>
<dbReference type="Pfam" id="PF01979">
    <property type="entry name" value="Amidohydro_1"/>
    <property type="match status" value="1"/>
</dbReference>
<organism evidence="3 4">
    <name type="scientific">Roseateles violae</name>
    <dbReference type="NCBI Taxonomy" id="3058042"/>
    <lineage>
        <taxon>Bacteria</taxon>
        <taxon>Pseudomonadati</taxon>
        <taxon>Pseudomonadota</taxon>
        <taxon>Betaproteobacteria</taxon>
        <taxon>Burkholderiales</taxon>
        <taxon>Sphaerotilaceae</taxon>
        <taxon>Roseateles</taxon>
    </lineage>
</organism>
<dbReference type="EMBL" id="JAUHHC010000003">
    <property type="protein sequence ID" value="MDN3920680.1"/>
    <property type="molecule type" value="Genomic_DNA"/>
</dbReference>
<feature type="chain" id="PRO_5045644648" evidence="1">
    <location>
        <begin position="19"/>
        <end position="482"/>
    </location>
</feature>
<reference evidence="3 4" key="1">
    <citation type="submission" date="2023-06" db="EMBL/GenBank/DDBJ databases">
        <title>Pelomonas sp. PFR6 16S ribosomal RNA gene Genome sequencing and assembly.</title>
        <authorList>
            <person name="Woo H."/>
        </authorList>
    </citation>
    <scope>NUCLEOTIDE SEQUENCE [LARGE SCALE GENOMIC DNA]</scope>
    <source>
        <strain evidence="3 4">PFR6</strain>
    </source>
</reference>
<evidence type="ECO:0000256" key="1">
    <source>
        <dbReference type="SAM" id="SignalP"/>
    </source>
</evidence>
<dbReference type="SUPFAM" id="SSF51338">
    <property type="entry name" value="Composite domain of metallo-dependent hydrolases"/>
    <property type="match status" value="1"/>
</dbReference>
<dbReference type="SUPFAM" id="SSF51556">
    <property type="entry name" value="Metallo-dependent hydrolases"/>
    <property type="match status" value="1"/>
</dbReference>
<keyword evidence="1" id="KW-0732">Signal</keyword>
<comment type="caution">
    <text evidence="3">The sequence shown here is derived from an EMBL/GenBank/DDBJ whole genome shotgun (WGS) entry which is preliminary data.</text>
</comment>
<gene>
    <name evidence="3" type="ORF">QWJ38_10355</name>
</gene>